<evidence type="ECO:0000313" key="1">
    <source>
        <dbReference type="EMBL" id="GAV55424.1"/>
    </source>
</evidence>
<dbReference type="EMBL" id="BDGX01000048">
    <property type="protein sequence ID" value="GAV55424.1"/>
    <property type="molecule type" value="Genomic_DNA"/>
</dbReference>
<proteinExistence type="predicted"/>
<organism evidence="1 2">
    <name type="scientific">Zygosaccharomyces rouxii</name>
    <dbReference type="NCBI Taxonomy" id="4956"/>
    <lineage>
        <taxon>Eukaryota</taxon>
        <taxon>Fungi</taxon>
        <taxon>Dikarya</taxon>
        <taxon>Ascomycota</taxon>
        <taxon>Saccharomycotina</taxon>
        <taxon>Saccharomycetes</taxon>
        <taxon>Saccharomycetales</taxon>
        <taxon>Saccharomycetaceae</taxon>
        <taxon>Zygosaccharomyces</taxon>
    </lineage>
</organism>
<reference evidence="1 2" key="1">
    <citation type="submission" date="2016-08" db="EMBL/GenBank/DDBJ databases">
        <title>Draft genome sequence of allopolyploid Zygosaccharomyces rouxii.</title>
        <authorList>
            <person name="Watanabe J."/>
            <person name="Uehara K."/>
            <person name="Mogi Y."/>
            <person name="Tsukioka Y."/>
        </authorList>
    </citation>
    <scope>NUCLEOTIDE SEQUENCE [LARGE SCALE GENOMIC DNA]</scope>
    <source>
        <strain evidence="1 2">NBRC 110957</strain>
    </source>
</reference>
<dbReference type="AlphaFoldDB" id="A0A1Q3AI70"/>
<dbReference type="PANTHER" id="PTHR43451:SF1">
    <property type="entry name" value="ACETYLTRANSFERASE"/>
    <property type="match status" value="1"/>
</dbReference>
<dbReference type="InterPro" id="IPR052564">
    <property type="entry name" value="N-acetyltrans/Recomb-assoc"/>
</dbReference>
<dbReference type="OrthoDB" id="410198at2759"/>
<dbReference type="Proteomes" id="UP000187013">
    <property type="component" value="Unassembled WGS sequence"/>
</dbReference>
<dbReference type="Gene3D" id="3.40.630.30">
    <property type="match status" value="1"/>
</dbReference>
<evidence type="ECO:0008006" key="3">
    <source>
        <dbReference type="Google" id="ProtNLM"/>
    </source>
</evidence>
<gene>
    <name evidence="1" type="ORF">ZYGR_0AV00550</name>
</gene>
<evidence type="ECO:0000313" key="2">
    <source>
        <dbReference type="Proteomes" id="UP000187013"/>
    </source>
</evidence>
<sequence>MSALTPPTQSADFEMAKHSRTVLSLDGLEALDRAAKTLCKAFADSPANDYLLKKFFKLPLDQPVSKCRLNSMLTYMMAWYHDLGGEIVEANDFDAVGVWSLPGRHLPHTMSDDPKFNEIFFERLDKRKLEVLPPGMDYYYLFIIGKDPTQRHIRGSVRKIFQDFKKRADDDNCACVLEAINEHAKSVYEYFGYKVVEEFRFGEGEIDEEGNLDPNGKGYVSYLMVYYKDPQLLNLN</sequence>
<accession>A0A1Q3AI70</accession>
<comment type="caution">
    <text evidence="1">The sequence shown here is derived from an EMBL/GenBank/DDBJ whole genome shotgun (WGS) entry which is preliminary data.</text>
</comment>
<protein>
    <recommendedName>
        <fullName evidence="3">N-acetyltransferase domain-containing protein</fullName>
    </recommendedName>
</protein>
<dbReference type="PANTHER" id="PTHR43451">
    <property type="entry name" value="ACETYLTRANSFERASE (GNAT) FAMILY PROTEIN"/>
    <property type="match status" value="1"/>
</dbReference>
<name>A0A1Q3AI70_ZYGRO</name>